<dbReference type="Proteomes" id="UP001442364">
    <property type="component" value="Unassembled WGS sequence"/>
</dbReference>
<comment type="caution">
    <text evidence="1">The sequence shown here is derived from an EMBL/GenBank/DDBJ whole genome shotgun (WGS) entry which is preliminary data.</text>
</comment>
<proteinExistence type="predicted"/>
<dbReference type="RefSeq" id="WP_349153938.1">
    <property type="nucleotide sequence ID" value="NZ_JBBMER010000013.1"/>
</dbReference>
<evidence type="ECO:0000313" key="1">
    <source>
        <dbReference type="EMBL" id="MEQ2380714.1"/>
    </source>
</evidence>
<name>A0ABV1BYA6_9FIRM</name>
<protein>
    <recommendedName>
        <fullName evidence="3">HNH endonuclease</fullName>
    </recommendedName>
</protein>
<sequence length="187" mass="21778">MDKITTIKQSAESILTGNIESAKNVINKEYPFKKLKPEGRSYTDKEKYEQFVRDGFIDRYTGEKLVNPGLLKVLSYYMPDAFPYQSHWKMEECHSAYWELVPTIDHIIPIAIGGEDNPSNYATTSMLHNSVKSNWTIEQLNWKLYPAGDINEYDGLTDLFVKLTENDLELFDDPYIKRWYKLSVGMK</sequence>
<evidence type="ECO:0000313" key="2">
    <source>
        <dbReference type="Proteomes" id="UP001442364"/>
    </source>
</evidence>
<keyword evidence="2" id="KW-1185">Reference proteome</keyword>
<dbReference type="InterPro" id="IPR003615">
    <property type="entry name" value="HNH_nuc"/>
</dbReference>
<reference evidence="1 2" key="1">
    <citation type="submission" date="2024-03" db="EMBL/GenBank/DDBJ databases">
        <title>Human intestinal bacterial collection.</title>
        <authorList>
            <person name="Pauvert C."/>
            <person name="Hitch T.C.A."/>
            <person name="Clavel T."/>
        </authorList>
    </citation>
    <scope>NUCLEOTIDE SEQUENCE [LARGE SCALE GENOMIC DNA]</scope>
    <source>
        <strain evidence="1 2">CLA-AA-H255</strain>
    </source>
</reference>
<accession>A0ABV1BYA6</accession>
<evidence type="ECO:0008006" key="3">
    <source>
        <dbReference type="Google" id="ProtNLM"/>
    </source>
</evidence>
<dbReference type="Gene3D" id="1.10.30.50">
    <property type="match status" value="1"/>
</dbReference>
<dbReference type="CDD" id="cd00085">
    <property type="entry name" value="HNHc"/>
    <property type="match status" value="1"/>
</dbReference>
<dbReference type="EMBL" id="JBBMER010000013">
    <property type="protein sequence ID" value="MEQ2380714.1"/>
    <property type="molecule type" value="Genomic_DNA"/>
</dbReference>
<gene>
    <name evidence="1" type="ORF">WMO14_12705</name>
</gene>
<organism evidence="1 2">
    <name type="scientific">[Lactobacillus] rogosae</name>
    <dbReference type="NCBI Taxonomy" id="706562"/>
    <lineage>
        <taxon>Bacteria</taxon>
        <taxon>Bacillati</taxon>
        <taxon>Bacillota</taxon>
        <taxon>Clostridia</taxon>
        <taxon>Lachnospirales</taxon>
        <taxon>Lachnospiraceae</taxon>
        <taxon>Lachnospira</taxon>
    </lineage>
</organism>